<proteinExistence type="predicted"/>
<evidence type="ECO:0000313" key="1">
    <source>
        <dbReference type="EMBL" id="VYU54446.1"/>
    </source>
</evidence>
<dbReference type="EMBL" id="CACRUU010000085">
    <property type="protein sequence ID" value="VYU54446.1"/>
    <property type="molecule type" value="Genomic_DNA"/>
</dbReference>
<accession>A0A6N3FRG0</accession>
<organism evidence="1">
    <name type="scientific">Mediterraneibacter gnavus</name>
    <name type="common">Ruminococcus gnavus</name>
    <dbReference type="NCBI Taxonomy" id="33038"/>
    <lineage>
        <taxon>Bacteria</taxon>
        <taxon>Bacillati</taxon>
        <taxon>Bacillota</taxon>
        <taxon>Clostridia</taxon>
        <taxon>Lachnospirales</taxon>
        <taxon>Lachnospiraceae</taxon>
        <taxon>Mediterraneibacter</taxon>
    </lineage>
</organism>
<dbReference type="AlphaFoldDB" id="A0A6N3FRG0"/>
<sequence>MEKTKKELFQEIFGEENDQDKKISEELMREFSEELKPVGITCKNWSKNT</sequence>
<name>A0A6N3FRG0_MEDGN</name>
<reference evidence="1" key="1">
    <citation type="submission" date="2019-11" db="EMBL/GenBank/DDBJ databases">
        <authorList>
            <person name="Feng L."/>
        </authorList>
    </citation>
    <scope>NUCLEOTIDE SEQUENCE</scope>
    <source>
        <strain evidence="1">RgnavusLFYP36</strain>
    </source>
</reference>
<dbReference type="RefSeq" id="WP_156734552.1">
    <property type="nucleotide sequence ID" value="NZ_CACRUU010000085.1"/>
</dbReference>
<protein>
    <submittedName>
        <fullName evidence="1">Uncharacterized protein</fullName>
    </submittedName>
</protein>
<gene>
    <name evidence="1" type="ORF">RGLFYP36_01963</name>
</gene>